<organism evidence="1">
    <name type="scientific">Anguilla anguilla</name>
    <name type="common">European freshwater eel</name>
    <name type="synonym">Muraena anguilla</name>
    <dbReference type="NCBI Taxonomy" id="7936"/>
    <lineage>
        <taxon>Eukaryota</taxon>
        <taxon>Metazoa</taxon>
        <taxon>Chordata</taxon>
        <taxon>Craniata</taxon>
        <taxon>Vertebrata</taxon>
        <taxon>Euteleostomi</taxon>
        <taxon>Actinopterygii</taxon>
        <taxon>Neopterygii</taxon>
        <taxon>Teleostei</taxon>
        <taxon>Anguilliformes</taxon>
        <taxon>Anguillidae</taxon>
        <taxon>Anguilla</taxon>
    </lineage>
</organism>
<evidence type="ECO:0000313" key="1">
    <source>
        <dbReference type="EMBL" id="JAH27748.1"/>
    </source>
</evidence>
<name>A0A0E9RHE6_ANGAN</name>
<sequence>MREGVKGQRSSLAWSMITPPSRSLFEHT</sequence>
<dbReference type="EMBL" id="GBXM01080829">
    <property type="protein sequence ID" value="JAH27748.1"/>
    <property type="molecule type" value="Transcribed_RNA"/>
</dbReference>
<reference evidence="1" key="2">
    <citation type="journal article" date="2015" name="Fish Shellfish Immunol.">
        <title>Early steps in the European eel (Anguilla anguilla)-Vibrio vulnificus interaction in the gills: Role of the RtxA13 toxin.</title>
        <authorList>
            <person name="Callol A."/>
            <person name="Pajuelo D."/>
            <person name="Ebbesson L."/>
            <person name="Teles M."/>
            <person name="MacKenzie S."/>
            <person name="Amaro C."/>
        </authorList>
    </citation>
    <scope>NUCLEOTIDE SEQUENCE</scope>
</reference>
<reference evidence="1" key="1">
    <citation type="submission" date="2014-11" db="EMBL/GenBank/DDBJ databases">
        <authorList>
            <person name="Amaro Gonzalez C."/>
        </authorList>
    </citation>
    <scope>NUCLEOTIDE SEQUENCE</scope>
</reference>
<accession>A0A0E9RHE6</accession>
<proteinExistence type="predicted"/>
<dbReference type="AlphaFoldDB" id="A0A0E9RHE6"/>
<protein>
    <submittedName>
        <fullName evidence="1">Uncharacterized protein</fullName>
    </submittedName>
</protein>